<protein>
    <submittedName>
        <fullName evidence="2">Uncharacterized protein</fullName>
    </submittedName>
</protein>
<evidence type="ECO:0000313" key="2">
    <source>
        <dbReference type="EMBL" id="CAL4952135.1"/>
    </source>
</evidence>
<dbReference type="Proteomes" id="UP001497457">
    <property type="component" value="Chromosome 17b"/>
</dbReference>
<dbReference type="AlphaFoldDB" id="A0ABC8YYU1"/>
<reference evidence="3" key="1">
    <citation type="submission" date="2024-06" db="EMBL/GenBank/DDBJ databases">
        <authorList>
            <person name="Ryan C."/>
        </authorList>
    </citation>
    <scope>NUCLEOTIDE SEQUENCE [LARGE SCALE GENOMIC DNA]</scope>
</reference>
<feature type="compositionally biased region" description="Acidic residues" evidence="1">
    <location>
        <begin position="57"/>
        <end position="66"/>
    </location>
</feature>
<dbReference type="PANTHER" id="PTHR37265:SF5">
    <property type="entry name" value="OS01G0195300 PROTEIN"/>
    <property type="match status" value="1"/>
</dbReference>
<organism evidence="2 3">
    <name type="scientific">Urochloa decumbens</name>
    <dbReference type="NCBI Taxonomy" id="240449"/>
    <lineage>
        <taxon>Eukaryota</taxon>
        <taxon>Viridiplantae</taxon>
        <taxon>Streptophyta</taxon>
        <taxon>Embryophyta</taxon>
        <taxon>Tracheophyta</taxon>
        <taxon>Spermatophyta</taxon>
        <taxon>Magnoliopsida</taxon>
        <taxon>Liliopsida</taxon>
        <taxon>Poales</taxon>
        <taxon>Poaceae</taxon>
        <taxon>PACMAD clade</taxon>
        <taxon>Panicoideae</taxon>
        <taxon>Panicodae</taxon>
        <taxon>Paniceae</taxon>
        <taxon>Melinidinae</taxon>
        <taxon>Urochloa</taxon>
    </lineage>
</organism>
<gene>
    <name evidence="2" type="ORF">URODEC1_LOCUS39341</name>
</gene>
<reference evidence="2 3" key="2">
    <citation type="submission" date="2024-10" db="EMBL/GenBank/DDBJ databases">
        <authorList>
            <person name="Ryan C."/>
        </authorList>
    </citation>
    <scope>NUCLEOTIDE SEQUENCE [LARGE SCALE GENOMIC DNA]</scope>
</reference>
<evidence type="ECO:0000313" key="3">
    <source>
        <dbReference type="Proteomes" id="UP001497457"/>
    </source>
</evidence>
<accession>A0ABC8YYU1</accession>
<feature type="compositionally biased region" description="Acidic residues" evidence="1">
    <location>
        <begin position="1"/>
        <end position="11"/>
    </location>
</feature>
<dbReference type="PANTHER" id="PTHR37265">
    <property type="entry name" value="OS01G0195300 PROTEIN"/>
    <property type="match status" value="1"/>
</dbReference>
<keyword evidence="3" id="KW-1185">Reference proteome</keyword>
<evidence type="ECO:0000256" key="1">
    <source>
        <dbReference type="SAM" id="MobiDB-lite"/>
    </source>
</evidence>
<feature type="region of interest" description="Disordered" evidence="1">
    <location>
        <begin position="1"/>
        <end position="66"/>
    </location>
</feature>
<dbReference type="EMBL" id="OZ075127">
    <property type="protein sequence ID" value="CAL4952135.1"/>
    <property type="molecule type" value="Genomic_DNA"/>
</dbReference>
<feature type="compositionally biased region" description="Acidic residues" evidence="1">
    <location>
        <begin position="28"/>
        <end position="41"/>
    </location>
</feature>
<sequence>MGEEEEGVQEAEDARGERKRKRGLGGGGEEEEDAGVEPVEEDFLRGGGGVYEKELLGEEDDDDGAGYEGIAEEAVAEVMKWLEAEISSPAAAPASSPGFVTINGNEESCGPSFSAPASTVMASVDTRAGFPPPPPLPWPWPEPLHLPILPAAGRADDMDVDAAAAKMKMDADDVEMGLGAGAGEAADEEWLARLLTCGGPLLEGVL</sequence>
<proteinExistence type="predicted"/>
<name>A0ABC8YYU1_9POAL</name>